<dbReference type="SMART" id="SM00530">
    <property type="entry name" value="HTH_XRE"/>
    <property type="match status" value="1"/>
</dbReference>
<accession>A0A382GWB8</accession>
<protein>
    <recommendedName>
        <fullName evidence="2">HTH cro/C1-type domain-containing protein</fullName>
    </recommendedName>
</protein>
<dbReference type="SUPFAM" id="SSF47413">
    <property type="entry name" value="lambda repressor-like DNA-binding domains"/>
    <property type="match status" value="1"/>
</dbReference>
<organism evidence="3">
    <name type="scientific">marine metagenome</name>
    <dbReference type="NCBI Taxonomy" id="408172"/>
    <lineage>
        <taxon>unclassified sequences</taxon>
        <taxon>metagenomes</taxon>
        <taxon>ecological metagenomes</taxon>
    </lineage>
</organism>
<gene>
    <name evidence="3" type="ORF">METZ01_LOCUS232038</name>
</gene>
<feature type="non-terminal residue" evidence="3">
    <location>
        <position position="1"/>
    </location>
</feature>
<name>A0A382GWB8_9ZZZZ</name>
<sequence>VAKSFSRQFSPEAKRSGDHVVSDDDYSIRLGERIRVIRRQKRLSLQDVEARSEAEFKASVLGAYERGERAVSVPRLHRLAEFYDVPVDQLLPAADAEVVVEAVGEEPPAWVPGQKVVIDLVAMVDAVGPEVELIRRYLGIIQVKRQDFNGRVLTIRQDDLQALAAILATSVGDAAPRLAEMGLLRSAASS</sequence>
<dbReference type="InterPro" id="IPR038099">
    <property type="entry name" value="BldD-like_C_sf"/>
</dbReference>
<dbReference type="GO" id="GO:0045892">
    <property type="term" value="P:negative regulation of DNA-templated transcription"/>
    <property type="evidence" value="ECO:0007669"/>
    <property type="project" value="InterPro"/>
</dbReference>
<dbReference type="PROSITE" id="PS50943">
    <property type="entry name" value="HTH_CROC1"/>
    <property type="match status" value="1"/>
</dbReference>
<dbReference type="InterPro" id="IPR010982">
    <property type="entry name" value="Lambda_DNA-bd_dom_sf"/>
</dbReference>
<dbReference type="Gene3D" id="1.10.10.1930">
    <property type="match status" value="1"/>
</dbReference>
<dbReference type="EMBL" id="UINC01057720">
    <property type="protein sequence ID" value="SVB79184.1"/>
    <property type="molecule type" value="Genomic_DNA"/>
</dbReference>
<dbReference type="CDD" id="cd00093">
    <property type="entry name" value="HTH_XRE"/>
    <property type="match status" value="1"/>
</dbReference>
<dbReference type="CDD" id="cd16837">
    <property type="entry name" value="BldD_C_like"/>
    <property type="match status" value="1"/>
</dbReference>
<dbReference type="AlphaFoldDB" id="A0A382GWB8"/>
<dbReference type="Pfam" id="PF13560">
    <property type="entry name" value="HTH_31"/>
    <property type="match status" value="1"/>
</dbReference>
<dbReference type="Gene3D" id="1.10.260.40">
    <property type="entry name" value="lambda repressor-like DNA-binding domains"/>
    <property type="match status" value="1"/>
</dbReference>
<feature type="domain" description="HTH cro/C1-type" evidence="2">
    <location>
        <begin position="34"/>
        <end position="90"/>
    </location>
</feature>
<dbReference type="GO" id="GO:0003677">
    <property type="term" value="F:DNA binding"/>
    <property type="evidence" value="ECO:0007669"/>
    <property type="project" value="InterPro"/>
</dbReference>
<evidence type="ECO:0000259" key="2">
    <source>
        <dbReference type="PROSITE" id="PS50943"/>
    </source>
</evidence>
<feature type="region of interest" description="Disordered" evidence="1">
    <location>
        <begin position="1"/>
        <end position="20"/>
    </location>
</feature>
<dbReference type="Pfam" id="PF21179">
    <property type="entry name" value="BldD-like_C"/>
    <property type="match status" value="1"/>
</dbReference>
<proteinExistence type="predicted"/>
<reference evidence="3" key="1">
    <citation type="submission" date="2018-05" db="EMBL/GenBank/DDBJ databases">
        <authorList>
            <person name="Lanie J.A."/>
            <person name="Ng W.-L."/>
            <person name="Kazmierczak K.M."/>
            <person name="Andrzejewski T.M."/>
            <person name="Davidsen T.M."/>
            <person name="Wayne K.J."/>
            <person name="Tettelin H."/>
            <person name="Glass J.I."/>
            <person name="Rusch D."/>
            <person name="Podicherti R."/>
            <person name="Tsui H.-C.T."/>
            <person name="Winkler M.E."/>
        </authorList>
    </citation>
    <scope>NUCLEOTIDE SEQUENCE</scope>
</reference>
<evidence type="ECO:0000256" key="1">
    <source>
        <dbReference type="SAM" id="MobiDB-lite"/>
    </source>
</evidence>
<dbReference type="InterPro" id="IPR037664">
    <property type="entry name" value="BldD_C"/>
</dbReference>
<evidence type="ECO:0000313" key="3">
    <source>
        <dbReference type="EMBL" id="SVB79184.1"/>
    </source>
</evidence>
<dbReference type="InterPro" id="IPR001387">
    <property type="entry name" value="Cro/C1-type_HTH"/>
</dbReference>